<protein>
    <recommendedName>
        <fullName evidence="4">Large ribosomal subunit protein bL19m</fullName>
    </recommendedName>
    <alternativeName>
        <fullName evidence="5">39S ribosomal protein L19, mitochondrial</fullName>
    </alternativeName>
</protein>
<dbReference type="PANTHER" id="PTHR15680:SF9">
    <property type="entry name" value="LARGE RIBOSOMAL SUBUNIT PROTEIN BL19M"/>
    <property type="match status" value="1"/>
</dbReference>
<comment type="similarity">
    <text evidence="1">Belongs to the bacterial ribosomal protein bL19 family.</text>
</comment>
<name>A0AAV2T6G7_CALDB</name>
<gene>
    <name evidence="6" type="ORF">CDAUBV1_LOCUS4082</name>
</gene>
<accession>A0AAV2T6G7</accession>
<dbReference type="EMBL" id="CAXLJL010000101">
    <property type="protein sequence ID" value="CAL5131594.1"/>
    <property type="molecule type" value="Genomic_DNA"/>
</dbReference>
<dbReference type="PANTHER" id="PTHR15680">
    <property type="entry name" value="RIBOSOMAL PROTEIN L19"/>
    <property type="match status" value="1"/>
</dbReference>
<reference evidence="6" key="1">
    <citation type="submission" date="2024-06" db="EMBL/GenBank/DDBJ databases">
        <authorList>
            <person name="Liu X."/>
            <person name="Lenzi L."/>
            <person name="Haldenby T S."/>
            <person name="Uol C."/>
        </authorList>
    </citation>
    <scope>NUCLEOTIDE SEQUENCE</scope>
</reference>
<sequence>MNCSKIFRKVAFNLHVPSRYRRVMPPEFKKQYIPKISISDLETYRAKFSPPSGEKPWEKNPKLPIEEISRLYPELVPHNLDPRYRDRLRERLERREMMLRRKHLHVPEFYVGSILSVAVADQFAPDGAHRFVGICIERYNEGLWTTFTLRNVVEKTAVEIQYELYNPTLLSIDVLLLEKRLDQNLLYLRDAALEESRVPFDMSPVPHSQGDPVPVNPKKVKLLPPPWKFQWYLHGYRGIDDSMYDYLSPEELSTAREKLSLVDRYDLMQMYKTRPCLEDKQIALGDVHLQHQDLIRYHERRRRDLIDQHRGVAKRGEKIQGTG</sequence>
<dbReference type="GO" id="GO:0005762">
    <property type="term" value="C:mitochondrial large ribosomal subunit"/>
    <property type="evidence" value="ECO:0007669"/>
    <property type="project" value="TreeGrafter"/>
</dbReference>
<dbReference type="InterPro" id="IPR001857">
    <property type="entry name" value="Ribosomal_bL19"/>
</dbReference>
<evidence type="ECO:0000256" key="1">
    <source>
        <dbReference type="ARBA" id="ARBA00005781"/>
    </source>
</evidence>
<evidence type="ECO:0000256" key="2">
    <source>
        <dbReference type="ARBA" id="ARBA00022980"/>
    </source>
</evidence>
<evidence type="ECO:0000256" key="4">
    <source>
        <dbReference type="ARBA" id="ARBA00035288"/>
    </source>
</evidence>
<dbReference type="Pfam" id="PF01245">
    <property type="entry name" value="Ribosomal_L19"/>
    <property type="match status" value="1"/>
</dbReference>
<organism evidence="6 7">
    <name type="scientific">Calicophoron daubneyi</name>
    <name type="common">Rumen fluke</name>
    <name type="synonym">Paramphistomum daubneyi</name>
    <dbReference type="NCBI Taxonomy" id="300641"/>
    <lineage>
        <taxon>Eukaryota</taxon>
        <taxon>Metazoa</taxon>
        <taxon>Spiralia</taxon>
        <taxon>Lophotrochozoa</taxon>
        <taxon>Platyhelminthes</taxon>
        <taxon>Trematoda</taxon>
        <taxon>Digenea</taxon>
        <taxon>Plagiorchiida</taxon>
        <taxon>Pronocephalata</taxon>
        <taxon>Paramphistomoidea</taxon>
        <taxon>Paramphistomidae</taxon>
        <taxon>Calicophoron</taxon>
    </lineage>
</organism>
<dbReference type="SUPFAM" id="SSF50104">
    <property type="entry name" value="Translation proteins SH3-like domain"/>
    <property type="match status" value="1"/>
</dbReference>
<dbReference type="GO" id="GO:0006412">
    <property type="term" value="P:translation"/>
    <property type="evidence" value="ECO:0007669"/>
    <property type="project" value="InterPro"/>
</dbReference>
<evidence type="ECO:0000256" key="5">
    <source>
        <dbReference type="ARBA" id="ARBA00035359"/>
    </source>
</evidence>
<dbReference type="InterPro" id="IPR038657">
    <property type="entry name" value="Ribosomal_bL19_sf"/>
</dbReference>
<evidence type="ECO:0000313" key="6">
    <source>
        <dbReference type="EMBL" id="CAL5131594.1"/>
    </source>
</evidence>
<keyword evidence="2" id="KW-0689">Ribosomal protein</keyword>
<comment type="caution">
    <text evidence="6">The sequence shown here is derived from an EMBL/GenBank/DDBJ whole genome shotgun (WGS) entry which is preliminary data.</text>
</comment>
<evidence type="ECO:0000256" key="3">
    <source>
        <dbReference type="ARBA" id="ARBA00023274"/>
    </source>
</evidence>
<dbReference type="GO" id="GO:0003735">
    <property type="term" value="F:structural constituent of ribosome"/>
    <property type="evidence" value="ECO:0007669"/>
    <property type="project" value="InterPro"/>
</dbReference>
<proteinExistence type="inferred from homology"/>
<dbReference type="AlphaFoldDB" id="A0AAV2T6G7"/>
<dbReference type="Gene3D" id="2.30.30.790">
    <property type="match status" value="1"/>
</dbReference>
<keyword evidence="3" id="KW-0687">Ribonucleoprotein</keyword>
<dbReference type="InterPro" id="IPR008991">
    <property type="entry name" value="Translation_prot_SH3-like_sf"/>
</dbReference>
<dbReference type="Proteomes" id="UP001497525">
    <property type="component" value="Unassembled WGS sequence"/>
</dbReference>
<evidence type="ECO:0000313" key="7">
    <source>
        <dbReference type="Proteomes" id="UP001497525"/>
    </source>
</evidence>